<evidence type="ECO:0000313" key="2">
    <source>
        <dbReference type="EMBL" id="RDE71771.1"/>
    </source>
</evidence>
<sequence length="231" mass="26741">MIELKLQNPETQEKLTALLGDFNHQKALLIAFDKKLTELEGKKAKNSATLFAVKGEFESEFAGIKAKFEQANELSIDDYTETKKLKAEFESRIDFFKAIEEELEEKIDSKREQAYTAQTNLTNTRKRLFMFYGEALINEFIQQHQTEIKLFRSLILDCADYDEITGKEDESTFNELLTQKLAKLDIATPVEFNLPTLTLSDNWKPKTPVQKHAESFQQQKETGFKRLLNNI</sequence>
<dbReference type="Proteomes" id="UP000253998">
    <property type="component" value="Unassembled WGS sequence"/>
</dbReference>
<gene>
    <name evidence="2" type="ORF">DPV83_04230</name>
</gene>
<dbReference type="EMBL" id="QEPM01000002">
    <property type="protein sequence ID" value="RDE71771.1"/>
    <property type="molecule type" value="Genomic_DNA"/>
</dbReference>
<accession>A0A8B2U522</accession>
<proteinExistence type="predicted"/>
<evidence type="ECO:0000256" key="1">
    <source>
        <dbReference type="SAM" id="Coils"/>
    </source>
</evidence>
<reference evidence="2 3" key="1">
    <citation type="submission" date="2018-05" db="EMBL/GenBank/DDBJ databases">
        <title>Draft Genome Sequences for a Diverse set of 7 Haemophilus Species.</title>
        <authorList>
            <person name="Nichols M."/>
            <person name="Topaz N."/>
            <person name="Wang X."/>
            <person name="Wang X."/>
            <person name="Boxrud D."/>
        </authorList>
    </citation>
    <scope>NUCLEOTIDE SEQUENCE [LARGE SCALE GENOMIC DNA]</scope>
    <source>
        <strain evidence="2 3">C2001002503</strain>
    </source>
</reference>
<feature type="coiled-coil region" evidence="1">
    <location>
        <begin position="86"/>
        <end position="120"/>
    </location>
</feature>
<evidence type="ECO:0000313" key="3">
    <source>
        <dbReference type="Proteomes" id="UP000253998"/>
    </source>
</evidence>
<keyword evidence="1" id="KW-0175">Coiled coil</keyword>
<organism evidence="2 3">
    <name type="scientific">Aggregatibacter segnis</name>
    <dbReference type="NCBI Taxonomy" id="739"/>
    <lineage>
        <taxon>Bacteria</taxon>
        <taxon>Pseudomonadati</taxon>
        <taxon>Pseudomonadota</taxon>
        <taxon>Gammaproteobacteria</taxon>
        <taxon>Pasteurellales</taxon>
        <taxon>Pasteurellaceae</taxon>
        <taxon>Aggregatibacter</taxon>
    </lineage>
</organism>
<comment type="caution">
    <text evidence="2">The sequence shown here is derived from an EMBL/GenBank/DDBJ whole genome shotgun (WGS) entry which is preliminary data.</text>
</comment>
<dbReference type="AlphaFoldDB" id="A0A8B2U522"/>
<dbReference type="RefSeq" id="WP_111295362.1">
    <property type="nucleotide sequence ID" value="NZ_CAUTCU010000003.1"/>
</dbReference>
<name>A0A8B2U522_9PAST</name>
<protein>
    <submittedName>
        <fullName evidence="2">Uncharacterized protein</fullName>
    </submittedName>
</protein>